<keyword evidence="7" id="KW-0833">Ubl conjugation pathway</keyword>
<evidence type="ECO:0000256" key="5">
    <source>
        <dbReference type="ARBA" id="ARBA00022723"/>
    </source>
</evidence>
<dbReference type="InterPro" id="IPR013083">
    <property type="entry name" value="Znf_RING/FYVE/PHD"/>
</dbReference>
<proteinExistence type="predicted"/>
<dbReference type="Proteomes" id="UP000886595">
    <property type="component" value="Unassembled WGS sequence"/>
</dbReference>
<sequence>MQGERASIGSLSETMNFEHGSTSSNPVVEQQIRWDNDLQNYTSSAAVDTNTSLSNSVYHEQRDLHRFTLGEASSSGPKNDAPSSHSEQWMQLGRFEERRSDKLDLNPLLMQHQSSGNRLVRDVNLNAEYIERAEDMNQVTGHPGLSQVNDNARAGCKRKAIDACIGQSSSTGAFREFHRGESSSSWVSAPSFYNQNDLNISLNHAPRGLVPNLSPSPPISSSSFSFGANPTAQQETVFSAGSVVRQPVAPSMSSPVYPPPVDPQQLMDMRYRHAFSNLTPPNPNASAASTPRNMVPPFQWSGNPVAAVGSSVPVDRNALRPGQSRLRSNMLANPLFVPAPEPRNLPQGHVSGAGHVASSSVQPSASTPTWSPYQNQSPFNQRRLSEHRRRSLLSSLLTNQRAAAARSLVPPPTPDQHVLQPGGDNNIHAQNQAYSRAAPRQGQTAVGGPHSLRGLASTSRGRSRPSASEIRNVLDHMRRTGNLRLEDVMLLNQTMMLGAADVHDRYRDMRLDVDDMTYEELLSLEERIGDVCTGLKEETISNRLKQRKYSSGTKSTQEGEPCCVCQEEYKEGEEMGVLECGHDFHSQCIKEWLKRKNLCPICKTTGLNTAEKPSK</sequence>
<reference evidence="12 13" key="1">
    <citation type="submission" date="2020-02" db="EMBL/GenBank/DDBJ databases">
        <authorList>
            <person name="Ma Q."/>
            <person name="Huang Y."/>
            <person name="Song X."/>
            <person name="Pei D."/>
        </authorList>
    </citation>
    <scope>NUCLEOTIDE SEQUENCE [LARGE SCALE GENOMIC DNA]</scope>
    <source>
        <strain evidence="12">Sxm20200214</strain>
        <tissue evidence="12">Leaf</tissue>
    </source>
</reference>
<dbReference type="EMBL" id="JAAMPC010000004">
    <property type="protein sequence ID" value="KAG2314450.1"/>
    <property type="molecule type" value="Genomic_DNA"/>
</dbReference>
<dbReference type="AlphaFoldDB" id="A0A8X7VND3"/>
<dbReference type="SUPFAM" id="SSF57850">
    <property type="entry name" value="RING/U-box"/>
    <property type="match status" value="1"/>
</dbReference>
<dbReference type="EC" id="2.3.2.27" evidence="3"/>
<evidence type="ECO:0000259" key="11">
    <source>
        <dbReference type="PROSITE" id="PS50089"/>
    </source>
</evidence>
<feature type="domain" description="RING-type" evidence="11">
    <location>
        <begin position="562"/>
        <end position="603"/>
    </location>
</feature>
<feature type="region of interest" description="Disordered" evidence="10">
    <location>
        <begin position="341"/>
        <end position="387"/>
    </location>
</feature>
<organism evidence="12 13">
    <name type="scientific">Brassica carinata</name>
    <name type="common">Ethiopian mustard</name>
    <name type="synonym">Abyssinian cabbage</name>
    <dbReference type="NCBI Taxonomy" id="52824"/>
    <lineage>
        <taxon>Eukaryota</taxon>
        <taxon>Viridiplantae</taxon>
        <taxon>Streptophyta</taxon>
        <taxon>Embryophyta</taxon>
        <taxon>Tracheophyta</taxon>
        <taxon>Spermatophyta</taxon>
        <taxon>Magnoliopsida</taxon>
        <taxon>eudicotyledons</taxon>
        <taxon>Gunneridae</taxon>
        <taxon>Pentapetalae</taxon>
        <taxon>rosids</taxon>
        <taxon>malvids</taxon>
        <taxon>Brassicales</taxon>
        <taxon>Brassicaceae</taxon>
        <taxon>Brassiceae</taxon>
        <taxon>Brassica</taxon>
    </lineage>
</organism>
<protein>
    <recommendedName>
        <fullName evidence="3">RING-type E3 ubiquitin transferase</fullName>
        <ecNumber evidence="3">2.3.2.27</ecNumber>
    </recommendedName>
</protein>
<keyword evidence="6 9" id="KW-0863">Zinc-finger</keyword>
<accession>A0A8X7VND3</accession>
<feature type="region of interest" description="Disordered" evidence="10">
    <location>
        <begin position="1"/>
        <end position="26"/>
    </location>
</feature>
<keyword evidence="8" id="KW-0862">Zinc</keyword>
<keyword evidence="4" id="KW-0808">Transferase</keyword>
<dbReference type="PANTHER" id="PTHR22937">
    <property type="entry name" value="E3 UBIQUITIN-PROTEIN LIGASE RNF165"/>
    <property type="match status" value="1"/>
</dbReference>
<feature type="compositionally biased region" description="Polar residues" evidence="10">
    <location>
        <begin position="362"/>
        <end position="380"/>
    </location>
</feature>
<dbReference type="GO" id="GO:0008270">
    <property type="term" value="F:zinc ion binding"/>
    <property type="evidence" value="ECO:0007669"/>
    <property type="project" value="UniProtKB-KW"/>
</dbReference>
<dbReference type="PANTHER" id="PTHR22937:SF114">
    <property type="entry name" value="RING-TYPE E3 UBIQUITIN TRANSFERASE"/>
    <property type="match status" value="1"/>
</dbReference>
<dbReference type="PROSITE" id="PS50089">
    <property type="entry name" value="ZF_RING_2"/>
    <property type="match status" value="1"/>
</dbReference>
<evidence type="ECO:0000313" key="13">
    <source>
        <dbReference type="Proteomes" id="UP000886595"/>
    </source>
</evidence>
<gene>
    <name evidence="12" type="ORF">Bca52824_017572</name>
</gene>
<feature type="compositionally biased region" description="Low complexity" evidence="10">
    <location>
        <begin position="348"/>
        <end position="361"/>
    </location>
</feature>
<evidence type="ECO:0000256" key="10">
    <source>
        <dbReference type="SAM" id="MobiDB-lite"/>
    </source>
</evidence>
<dbReference type="FunFam" id="3.30.40.10:FF:000309">
    <property type="entry name" value="E3 ubiquitin-protein ligase MBR2"/>
    <property type="match status" value="1"/>
</dbReference>
<evidence type="ECO:0000256" key="7">
    <source>
        <dbReference type="ARBA" id="ARBA00022786"/>
    </source>
</evidence>
<evidence type="ECO:0000256" key="8">
    <source>
        <dbReference type="ARBA" id="ARBA00022833"/>
    </source>
</evidence>
<comment type="pathway">
    <text evidence="2">Protein modification; protein ubiquitination.</text>
</comment>
<evidence type="ECO:0000256" key="6">
    <source>
        <dbReference type="ARBA" id="ARBA00022771"/>
    </source>
</evidence>
<evidence type="ECO:0000256" key="3">
    <source>
        <dbReference type="ARBA" id="ARBA00012483"/>
    </source>
</evidence>
<comment type="catalytic activity">
    <reaction evidence="1">
        <text>S-ubiquitinyl-[E2 ubiquitin-conjugating enzyme]-L-cysteine + [acceptor protein]-L-lysine = [E2 ubiquitin-conjugating enzyme]-L-cysteine + N(6)-ubiquitinyl-[acceptor protein]-L-lysine.</text>
        <dbReference type="EC" id="2.3.2.27"/>
    </reaction>
</comment>
<evidence type="ECO:0000256" key="4">
    <source>
        <dbReference type="ARBA" id="ARBA00022679"/>
    </source>
</evidence>
<dbReference type="InterPro" id="IPR001841">
    <property type="entry name" value="Znf_RING"/>
</dbReference>
<feature type="region of interest" description="Disordered" evidence="10">
    <location>
        <begin position="407"/>
        <end position="470"/>
    </location>
</feature>
<dbReference type="GO" id="GO:0010228">
    <property type="term" value="P:vegetative to reproductive phase transition of meristem"/>
    <property type="evidence" value="ECO:0007669"/>
    <property type="project" value="UniProtKB-ARBA"/>
</dbReference>
<name>A0A8X7VND3_BRACI</name>
<dbReference type="OrthoDB" id="8062037at2759"/>
<feature type="compositionally biased region" description="Polar residues" evidence="10">
    <location>
        <begin position="9"/>
        <end position="26"/>
    </location>
</feature>
<comment type="caution">
    <text evidence="12">The sequence shown here is derived from an EMBL/GenBank/DDBJ whole genome shotgun (WGS) entry which is preliminary data.</text>
</comment>
<dbReference type="Pfam" id="PF13639">
    <property type="entry name" value="zf-RING_2"/>
    <property type="match status" value="1"/>
</dbReference>
<evidence type="ECO:0000256" key="2">
    <source>
        <dbReference type="ARBA" id="ARBA00004906"/>
    </source>
</evidence>
<dbReference type="SMART" id="SM00184">
    <property type="entry name" value="RING"/>
    <property type="match status" value="1"/>
</dbReference>
<evidence type="ECO:0000256" key="9">
    <source>
        <dbReference type="PROSITE-ProRule" id="PRU00175"/>
    </source>
</evidence>
<dbReference type="GO" id="GO:0061630">
    <property type="term" value="F:ubiquitin protein ligase activity"/>
    <property type="evidence" value="ECO:0007669"/>
    <property type="project" value="UniProtKB-EC"/>
</dbReference>
<dbReference type="InterPro" id="IPR045191">
    <property type="entry name" value="MBR1/2-like"/>
</dbReference>
<evidence type="ECO:0000313" key="12">
    <source>
        <dbReference type="EMBL" id="KAG2314450.1"/>
    </source>
</evidence>
<keyword evidence="13" id="KW-1185">Reference proteome</keyword>
<dbReference type="Gene3D" id="3.30.40.10">
    <property type="entry name" value="Zinc/RING finger domain, C3HC4 (zinc finger)"/>
    <property type="match status" value="1"/>
</dbReference>
<dbReference type="GO" id="GO:0043161">
    <property type="term" value="P:proteasome-mediated ubiquitin-dependent protein catabolic process"/>
    <property type="evidence" value="ECO:0007669"/>
    <property type="project" value="UniProtKB-ARBA"/>
</dbReference>
<keyword evidence="5" id="KW-0479">Metal-binding</keyword>
<evidence type="ECO:0000256" key="1">
    <source>
        <dbReference type="ARBA" id="ARBA00000900"/>
    </source>
</evidence>